<proteinExistence type="predicted"/>
<dbReference type="InterPro" id="IPR025267">
    <property type="entry name" value="ORF017-like"/>
</dbReference>
<sequence length="387" mass="41871">MAATNFGVGNELAVNLWSKKLSYEALQATKLSNFVGKTADSMIVVKDETNRQSGAKVTFGLRMQLKGQGVRGEEQLEGNEEKLVFRNDSLSIDQLRNAVLNVGAVSQQRVPFDLREEAKSGLVDWWADRIDASMMNQLAGNTNYSSDLRYTGMNSPQAPTNWFVPQPTTGTAVVVSSGVLATVEGLLSSLASGDRDAHKFSLDLLSKARIKAETAAVPIRPLTIGSQKAYVVFIHPYQAYQLKSNVATGQWLDIQKAAMQGGEVSNNPIFTGALGMYDGVIIHVDQRVPWGKANDAGVRVDTALGQSNVARAVLCGAQAGMLAFGRDSGWPFRMKWVEDMRDYENQLGVSAAMVWGMKKTAFKAENAASSDATDFATIAISTYTPGI</sequence>
<evidence type="ECO:0008006" key="3">
    <source>
        <dbReference type="Google" id="ProtNLM"/>
    </source>
</evidence>
<dbReference type="EMBL" id="LR797355">
    <property type="protein sequence ID" value="CAB4205329.1"/>
    <property type="molecule type" value="Genomic_DNA"/>
</dbReference>
<dbReference type="EMBL" id="LR797239">
    <property type="protein sequence ID" value="CAB4196016.1"/>
    <property type="molecule type" value="Genomic_DNA"/>
</dbReference>
<accession>A0A6J5RP47</accession>
<organism evidence="1">
    <name type="scientific">uncultured Caudovirales phage</name>
    <dbReference type="NCBI Taxonomy" id="2100421"/>
    <lineage>
        <taxon>Viruses</taxon>
        <taxon>Duplodnaviria</taxon>
        <taxon>Heunggongvirae</taxon>
        <taxon>Uroviricota</taxon>
        <taxon>Caudoviricetes</taxon>
        <taxon>Peduoviridae</taxon>
        <taxon>Maltschvirus</taxon>
        <taxon>Maltschvirus maltsch</taxon>
    </lineage>
</organism>
<evidence type="ECO:0000313" key="2">
    <source>
        <dbReference type="EMBL" id="CAB4205329.1"/>
    </source>
</evidence>
<name>A0A6J5RP47_9CAUD</name>
<dbReference type="NCBIfam" id="TIGR04387">
    <property type="entry name" value="capsid_maj_N4"/>
    <property type="match status" value="1"/>
</dbReference>
<gene>
    <name evidence="1" type="ORF">UFOVP1287_46</name>
    <name evidence="2" type="ORF">UFOVP1408_67</name>
</gene>
<reference evidence="1" key="1">
    <citation type="submission" date="2020-05" db="EMBL/GenBank/DDBJ databases">
        <authorList>
            <person name="Chiriac C."/>
            <person name="Salcher M."/>
            <person name="Ghai R."/>
            <person name="Kavagutti S V."/>
        </authorList>
    </citation>
    <scope>NUCLEOTIDE SEQUENCE</scope>
</reference>
<protein>
    <recommendedName>
        <fullName evidence="3">Major capsid protein</fullName>
    </recommendedName>
</protein>
<evidence type="ECO:0000313" key="1">
    <source>
        <dbReference type="EMBL" id="CAB4196016.1"/>
    </source>
</evidence>
<dbReference type="Pfam" id="PF13252">
    <property type="entry name" value="Phage_capsid_3"/>
    <property type="match status" value="1"/>
</dbReference>